<evidence type="ECO:0000256" key="1">
    <source>
        <dbReference type="SAM" id="Phobius"/>
    </source>
</evidence>
<protein>
    <recommendedName>
        <fullName evidence="4">G-protein coupled receptors family 1 profile domain-containing protein</fullName>
    </recommendedName>
</protein>
<feature type="transmembrane region" description="Helical" evidence="1">
    <location>
        <begin position="78"/>
        <end position="103"/>
    </location>
</feature>
<dbReference type="SUPFAM" id="SSF81321">
    <property type="entry name" value="Family A G protein-coupled receptor-like"/>
    <property type="match status" value="1"/>
</dbReference>
<feature type="transmembrane region" description="Helical" evidence="1">
    <location>
        <begin position="109"/>
        <end position="136"/>
    </location>
</feature>
<dbReference type="Proteomes" id="UP000646548">
    <property type="component" value="Unassembled WGS sequence"/>
</dbReference>
<accession>A0A834FJE8</accession>
<evidence type="ECO:0000313" key="2">
    <source>
        <dbReference type="EMBL" id="KAF6735308.1"/>
    </source>
</evidence>
<reference evidence="2" key="1">
    <citation type="journal article" name="BMC Genomics">
        <title>Long-read sequencing and de novo genome assembly of marine medaka (Oryzias melastigma).</title>
        <authorList>
            <person name="Liang P."/>
            <person name="Saqib H.S.A."/>
            <person name="Ni X."/>
            <person name="Shen Y."/>
        </authorList>
    </citation>
    <scope>NUCLEOTIDE SEQUENCE</scope>
    <source>
        <strain evidence="2">Bigg-433</strain>
    </source>
</reference>
<proteinExistence type="predicted"/>
<organism evidence="2 3">
    <name type="scientific">Oryzias melastigma</name>
    <name type="common">Marine medaka</name>
    <dbReference type="NCBI Taxonomy" id="30732"/>
    <lineage>
        <taxon>Eukaryota</taxon>
        <taxon>Metazoa</taxon>
        <taxon>Chordata</taxon>
        <taxon>Craniata</taxon>
        <taxon>Vertebrata</taxon>
        <taxon>Euteleostomi</taxon>
        <taxon>Actinopterygii</taxon>
        <taxon>Neopterygii</taxon>
        <taxon>Teleostei</taxon>
        <taxon>Neoteleostei</taxon>
        <taxon>Acanthomorphata</taxon>
        <taxon>Ovalentaria</taxon>
        <taxon>Atherinomorphae</taxon>
        <taxon>Beloniformes</taxon>
        <taxon>Adrianichthyidae</taxon>
        <taxon>Oryziinae</taxon>
        <taxon>Oryzias</taxon>
    </lineage>
</organism>
<sequence length="258" mass="28829">MENFLSFNNSFNPTYFFIDSTIVVNLNCMVSKPTSFIMTAIYITHISLLLPLCIRILHHGLHRRCQTPSALTSHSDCFTYHAAAVEFIGISGCLLNGCVLLKADLVMFFVGYVFIVFTWVGETLLHVLTCVERYLAVVHPITYLHLKNEKAIRARNVTLGCVWLLCALLTSLMTLVMFIINVYLLIVSLAVIVFCSISVLCALVRPGPGEKSGRLEKVNHSKKRAFCTILVILVVLGVRCVSSLIWNSLKSADERAKK</sequence>
<evidence type="ECO:0000313" key="3">
    <source>
        <dbReference type="Proteomes" id="UP000646548"/>
    </source>
</evidence>
<keyword evidence="1" id="KW-1133">Transmembrane helix</keyword>
<name>A0A834FJE8_ORYME</name>
<dbReference type="Gene3D" id="1.20.1070.10">
    <property type="entry name" value="Rhodopsin 7-helix transmembrane proteins"/>
    <property type="match status" value="1"/>
</dbReference>
<dbReference type="AlphaFoldDB" id="A0A834FJE8"/>
<gene>
    <name evidence="2" type="ORF">FQA47_022036</name>
</gene>
<feature type="transmembrane region" description="Helical" evidence="1">
    <location>
        <begin position="186"/>
        <end position="204"/>
    </location>
</feature>
<feature type="transmembrane region" description="Helical" evidence="1">
    <location>
        <begin position="36"/>
        <end position="57"/>
    </location>
</feature>
<comment type="caution">
    <text evidence="2">The sequence shown here is derived from an EMBL/GenBank/DDBJ whole genome shotgun (WGS) entry which is preliminary data.</text>
</comment>
<feature type="transmembrane region" description="Helical" evidence="1">
    <location>
        <begin position="225"/>
        <end position="246"/>
    </location>
</feature>
<keyword evidence="1" id="KW-0472">Membrane</keyword>
<feature type="transmembrane region" description="Helical" evidence="1">
    <location>
        <begin position="157"/>
        <end position="180"/>
    </location>
</feature>
<evidence type="ECO:0008006" key="4">
    <source>
        <dbReference type="Google" id="ProtNLM"/>
    </source>
</evidence>
<dbReference type="EMBL" id="WKFB01000113">
    <property type="protein sequence ID" value="KAF6735308.1"/>
    <property type="molecule type" value="Genomic_DNA"/>
</dbReference>
<keyword evidence="1" id="KW-0812">Transmembrane</keyword>